<dbReference type="EMBL" id="CP018221">
    <property type="protein sequence ID" value="API59905.1"/>
    <property type="molecule type" value="Genomic_DNA"/>
</dbReference>
<keyword evidence="3" id="KW-0813">Transport</keyword>
<dbReference type="InterPro" id="IPR028082">
    <property type="entry name" value="Peripla_BP_I"/>
</dbReference>
<dbReference type="PANTHER" id="PTHR30483">
    <property type="entry name" value="LEUCINE-SPECIFIC-BINDING PROTEIN"/>
    <property type="match status" value="1"/>
</dbReference>
<dbReference type="PANTHER" id="PTHR30483:SF6">
    <property type="entry name" value="PERIPLASMIC BINDING PROTEIN OF ABC TRANSPORTER FOR NATURAL AMINO ACIDS"/>
    <property type="match status" value="1"/>
</dbReference>
<dbReference type="STRING" id="1921510.BSL82_11775"/>
<organism evidence="5 6">
    <name type="scientific">Tardibacter chloracetimidivorans</name>
    <dbReference type="NCBI Taxonomy" id="1921510"/>
    <lineage>
        <taxon>Bacteria</taxon>
        <taxon>Pseudomonadati</taxon>
        <taxon>Pseudomonadota</taxon>
        <taxon>Alphaproteobacteria</taxon>
        <taxon>Sphingomonadales</taxon>
        <taxon>Sphingomonadaceae</taxon>
        <taxon>Tardibacter</taxon>
    </lineage>
</organism>
<dbReference type="Gene3D" id="3.40.50.2300">
    <property type="match status" value="2"/>
</dbReference>
<dbReference type="InterPro" id="IPR051010">
    <property type="entry name" value="BCAA_transport"/>
</dbReference>
<proteinExistence type="inferred from homology"/>
<dbReference type="RefSeq" id="WP_072597695.1">
    <property type="nucleotide sequence ID" value="NZ_CP018221.1"/>
</dbReference>
<dbReference type="SUPFAM" id="SSF53822">
    <property type="entry name" value="Periplasmic binding protein-like I"/>
    <property type="match status" value="1"/>
</dbReference>
<evidence type="ECO:0000313" key="6">
    <source>
        <dbReference type="Proteomes" id="UP000182063"/>
    </source>
</evidence>
<dbReference type="AlphaFoldDB" id="A0A1L3ZWB5"/>
<name>A0A1L3ZWB5_9SPHN</name>
<evidence type="ECO:0000256" key="1">
    <source>
        <dbReference type="ARBA" id="ARBA00010062"/>
    </source>
</evidence>
<evidence type="ECO:0000259" key="4">
    <source>
        <dbReference type="Pfam" id="PF13458"/>
    </source>
</evidence>
<dbReference type="GO" id="GO:0006865">
    <property type="term" value="P:amino acid transport"/>
    <property type="evidence" value="ECO:0007669"/>
    <property type="project" value="UniProtKB-KW"/>
</dbReference>
<sequence>MTGSVVAPTHKIKVGVLFDLFFGKSPEPWGNDIDVLDAMRIVFDEAFEKKLVDRPIEMVVKYCEGLPRGAVQDVIRTYQELVDEGCIVIYGPLISENAPDLAEYINEKGHVPAIGMMGTEDFLGEWTFQLSNGSLPDEPYVIASIMAQHGLTKIGVAMEKSMIGQQYLHWLRQACIIEGLEIVGVAGVAQTGEDMVQEITTLRDSGAEAVLHLGFGWAIMGINKAMREIGWEVPKYCMTAWEVSLLDEEFYRETIGWIGLEQFDEENHLAVEFLDKFEMRYGRRPEYFMPGYGADMGNIIVQALVNAHPLSPRGVRDGIKTIRNLPAHSGAPGTRISYGKYRHNGWMGAGFLIAREHAPDGPRGKTIFRGRIAAPRGAR</sequence>
<keyword evidence="2" id="KW-0732">Signal</keyword>
<accession>A0A1L3ZWB5</accession>
<keyword evidence="3" id="KW-0029">Amino-acid transport</keyword>
<reference evidence="6" key="1">
    <citation type="submission" date="2016-11" db="EMBL/GenBank/DDBJ databases">
        <title>Complete Genome Sequence of alachlor-degrading Sphingomonas sp. strain JJ-A5.</title>
        <authorList>
            <person name="Lee H."/>
            <person name="Ka J.-O."/>
        </authorList>
    </citation>
    <scope>NUCLEOTIDE SEQUENCE [LARGE SCALE GENOMIC DNA]</scope>
    <source>
        <strain evidence="6">JJ-A5</strain>
    </source>
</reference>
<feature type="domain" description="Leucine-binding protein" evidence="4">
    <location>
        <begin position="12"/>
        <end position="337"/>
    </location>
</feature>
<comment type="similarity">
    <text evidence="1">Belongs to the leucine-binding protein family.</text>
</comment>
<dbReference type="OrthoDB" id="7489181at2"/>
<evidence type="ECO:0000256" key="3">
    <source>
        <dbReference type="ARBA" id="ARBA00022970"/>
    </source>
</evidence>
<keyword evidence="6" id="KW-1185">Reference proteome</keyword>
<dbReference type="Proteomes" id="UP000182063">
    <property type="component" value="Chromosome"/>
</dbReference>
<dbReference type="Pfam" id="PF13458">
    <property type="entry name" value="Peripla_BP_6"/>
    <property type="match status" value="1"/>
</dbReference>
<dbReference type="KEGG" id="sphj:BSL82_11775"/>
<evidence type="ECO:0000313" key="5">
    <source>
        <dbReference type="EMBL" id="API59905.1"/>
    </source>
</evidence>
<dbReference type="InterPro" id="IPR028081">
    <property type="entry name" value="Leu-bd"/>
</dbReference>
<protein>
    <recommendedName>
        <fullName evidence="4">Leucine-binding protein domain-containing protein</fullName>
    </recommendedName>
</protein>
<gene>
    <name evidence="5" type="ORF">BSL82_11775</name>
</gene>
<evidence type="ECO:0000256" key="2">
    <source>
        <dbReference type="ARBA" id="ARBA00022729"/>
    </source>
</evidence>